<reference evidence="2 3" key="1">
    <citation type="submission" date="2023-09" db="EMBL/GenBank/DDBJ databases">
        <title>Nesidiocoris tenuis whole genome shotgun sequence.</title>
        <authorList>
            <person name="Shibata T."/>
            <person name="Shimoda M."/>
            <person name="Kobayashi T."/>
            <person name="Uehara T."/>
        </authorList>
    </citation>
    <scope>NUCLEOTIDE SEQUENCE [LARGE SCALE GENOMIC DNA]</scope>
    <source>
        <strain evidence="2 3">Japan</strain>
    </source>
</reference>
<accession>A0ABN7ACZ0</accession>
<evidence type="ECO:0000313" key="2">
    <source>
        <dbReference type="EMBL" id="BES89117.1"/>
    </source>
</evidence>
<protein>
    <submittedName>
        <fullName evidence="2">SET domain</fullName>
    </submittedName>
</protein>
<evidence type="ECO:0000259" key="1">
    <source>
        <dbReference type="PROSITE" id="PS50280"/>
    </source>
</evidence>
<dbReference type="CDD" id="cd20071">
    <property type="entry name" value="SET_SMYD"/>
    <property type="match status" value="1"/>
</dbReference>
<dbReference type="PROSITE" id="PS50280">
    <property type="entry name" value="SET"/>
    <property type="match status" value="1"/>
</dbReference>
<dbReference type="Gene3D" id="6.10.140.2220">
    <property type="match status" value="1"/>
</dbReference>
<dbReference type="SMART" id="SM00317">
    <property type="entry name" value="SET"/>
    <property type="match status" value="1"/>
</dbReference>
<dbReference type="Gene3D" id="1.10.220.160">
    <property type="match status" value="1"/>
</dbReference>
<dbReference type="SUPFAM" id="SSF82199">
    <property type="entry name" value="SET domain"/>
    <property type="match status" value="1"/>
</dbReference>
<dbReference type="Pfam" id="PF00856">
    <property type="entry name" value="SET"/>
    <property type="match status" value="1"/>
</dbReference>
<evidence type="ECO:0000313" key="3">
    <source>
        <dbReference type="Proteomes" id="UP001307889"/>
    </source>
</evidence>
<dbReference type="EMBL" id="AP028909">
    <property type="protein sequence ID" value="BES89117.1"/>
    <property type="molecule type" value="Genomic_DNA"/>
</dbReference>
<dbReference type="PANTHER" id="PTHR46455:SF3">
    <property type="entry name" value="SET AND MYND DOMAIN CONTAINING, ARTHROPOD-SPECIFIC, MEMBER 9, ISOFORM A-RELATED"/>
    <property type="match status" value="1"/>
</dbReference>
<gene>
    <name evidence="2" type="ORF">NTJ_01924</name>
</gene>
<proteinExistence type="predicted"/>
<name>A0ABN7ACZ0_9HEMI</name>
<dbReference type="InterPro" id="IPR001214">
    <property type="entry name" value="SET_dom"/>
</dbReference>
<sequence>MKSSLDALLAEREASVSRREGCSSQVLTSSPSALGGRKWAVKPSAGGGRGLFAIDDIQSGELIFSDLPIITGPRTREGIVGCVVCGKINKPLANCSKNCRLPICSQECEKSPAHESDCNLLRCLTGGQNKSTPDWSPFLYRSLALIRCLNMNDQDRRLVAMLHANRGKQVQRQVSELVAVAGGSFNNGDVRWLEHCCGVLDGTAFEIELTGTGTSLKGLFPLAAMMNHNCTPNTRSCCTTGTPSHSCDYRMLVIASRPIAKGAEILTSYCPLMWSNSLRRPYLAYSKHFICNCQRCCDPTEFETYLQATKCQCGGIMLPLDSLNFNSEWSCCGCGKREGSRVITDNYASLNPDCGYISVQLKTEHVFKSTKNDSIKGLADSDLAELLQNCTEVLQILDKLKLEKSTIKGKLCGRLEIIVQEMKLRRMALEESTILNYLKCGHIIREEDEEARAIFCHLKPT</sequence>
<dbReference type="PANTHER" id="PTHR46455">
    <property type="entry name" value="SET AND MYND DOMAIN CONTAINING, ARTHROPOD-SPECIFIC, MEMBER 4, ISOFORM A"/>
    <property type="match status" value="1"/>
</dbReference>
<dbReference type="Proteomes" id="UP001307889">
    <property type="component" value="Chromosome 1"/>
</dbReference>
<dbReference type="InterPro" id="IPR046341">
    <property type="entry name" value="SET_dom_sf"/>
</dbReference>
<keyword evidence="3" id="KW-1185">Reference proteome</keyword>
<organism evidence="2 3">
    <name type="scientific">Nesidiocoris tenuis</name>
    <dbReference type="NCBI Taxonomy" id="355587"/>
    <lineage>
        <taxon>Eukaryota</taxon>
        <taxon>Metazoa</taxon>
        <taxon>Ecdysozoa</taxon>
        <taxon>Arthropoda</taxon>
        <taxon>Hexapoda</taxon>
        <taxon>Insecta</taxon>
        <taxon>Pterygota</taxon>
        <taxon>Neoptera</taxon>
        <taxon>Paraneoptera</taxon>
        <taxon>Hemiptera</taxon>
        <taxon>Heteroptera</taxon>
        <taxon>Panheteroptera</taxon>
        <taxon>Cimicomorpha</taxon>
        <taxon>Miridae</taxon>
        <taxon>Dicyphina</taxon>
        <taxon>Nesidiocoris</taxon>
    </lineage>
</organism>
<feature type="domain" description="SET" evidence="1">
    <location>
        <begin position="37"/>
        <end position="270"/>
    </location>
</feature>
<dbReference type="InterPro" id="IPR053010">
    <property type="entry name" value="SET_SmydA-8"/>
</dbReference>
<dbReference type="Gene3D" id="2.170.270.10">
    <property type="entry name" value="SET domain"/>
    <property type="match status" value="1"/>
</dbReference>